<dbReference type="AlphaFoldDB" id="F5YJ45"/>
<accession>F5YJ45</accession>
<feature type="transmembrane region" description="Helical" evidence="9">
    <location>
        <begin position="70"/>
        <end position="92"/>
    </location>
</feature>
<dbReference type="PROSITE" id="PS51371">
    <property type="entry name" value="CBS"/>
    <property type="match status" value="1"/>
</dbReference>
<dbReference type="eggNOG" id="COG1253">
    <property type="taxonomic scope" value="Bacteria"/>
</dbReference>
<evidence type="ECO:0000313" key="13">
    <source>
        <dbReference type="Proteomes" id="UP000009223"/>
    </source>
</evidence>
<dbReference type="GO" id="GO:0005886">
    <property type="term" value="C:plasma membrane"/>
    <property type="evidence" value="ECO:0007669"/>
    <property type="project" value="TreeGrafter"/>
</dbReference>
<evidence type="ECO:0000256" key="3">
    <source>
        <dbReference type="ARBA" id="ARBA00022737"/>
    </source>
</evidence>
<feature type="transmembrane region" description="Helical" evidence="9">
    <location>
        <begin position="147"/>
        <end position="172"/>
    </location>
</feature>
<dbReference type="InterPro" id="IPR005170">
    <property type="entry name" value="Transptr-assoc_dom"/>
</dbReference>
<evidence type="ECO:0000256" key="1">
    <source>
        <dbReference type="ARBA" id="ARBA00004141"/>
    </source>
</evidence>
<evidence type="ECO:0000313" key="12">
    <source>
        <dbReference type="EMBL" id="AEF86719.1"/>
    </source>
</evidence>
<evidence type="ECO:0008006" key="14">
    <source>
        <dbReference type="Google" id="ProtNLM"/>
    </source>
</evidence>
<evidence type="ECO:0000256" key="7">
    <source>
        <dbReference type="PROSITE-ProRule" id="PRU00703"/>
    </source>
</evidence>
<dbReference type="SMART" id="SM01091">
    <property type="entry name" value="CorC_HlyC"/>
    <property type="match status" value="1"/>
</dbReference>
<reference evidence="13" key="1">
    <citation type="submission" date="2009-12" db="EMBL/GenBank/DDBJ databases">
        <title>Complete sequence of Treponema primitia strain ZAS-2.</title>
        <authorList>
            <person name="Tetu S.G."/>
            <person name="Matson E."/>
            <person name="Ren Q."/>
            <person name="Seshadri R."/>
            <person name="Elbourne L."/>
            <person name="Hassan K.A."/>
            <person name="Durkin A."/>
            <person name="Radune D."/>
            <person name="Mohamoud Y."/>
            <person name="Shay R."/>
            <person name="Jin S."/>
            <person name="Zhang X."/>
            <person name="Lucey K."/>
            <person name="Ballor N.R."/>
            <person name="Ottesen E."/>
            <person name="Rosenthal R."/>
            <person name="Allen A."/>
            <person name="Leadbetter J.R."/>
            <person name="Paulsen I.T."/>
        </authorList>
    </citation>
    <scope>NUCLEOTIDE SEQUENCE [LARGE SCALE GENOMIC DNA]</scope>
    <source>
        <strain evidence="13">ATCC BAA-887 / DSM 12427 / ZAS-2</strain>
    </source>
</reference>
<evidence type="ECO:0000256" key="2">
    <source>
        <dbReference type="ARBA" id="ARBA00022692"/>
    </source>
</evidence>
<dbReference type="Pfam" id="PF01595">
    <property type="entry name" value="CNNM"/>
    <property type="match status" value="1"/>
</dbReference>
<dbReference type="PANTHER" id="PTHR22777">
    <property type="entry name" value="HEMOLYSIN-RELATED"/>
    <property type="match status" value="1"/>
</dbReference>
<dbReference type="InterPro" id="IPR036318">
    <property type="entry name" value="FAD-bd_PCMH-like_sf"/>
</dbReference>
<dbReference type="InterPro" id="IPR002550">
    <property type="entry name" value="CNNM"/>
</dbReference>
<dbReference type="OrthoDB" id="9798188at2"/>
<keyword evidence="13" id="KW-1185">Reference proteome</keyword>
<evidence type="ECO:0000259" key="10">
    <source>
        <dbReference type="PROSITE" id="PS51371"/>
    </source>
</evidence>
<evidence type="ECO:0000256" key="5">
    <source>
        <dbReference type="ARBA" id="ARBA00023122"/>
    </source>
</evidence>
<organism evidence="12 13">
    <name type="scientific">Treponema primitia (strain ATCC BAA-887 / DSM 12427 / ZAS-2)</name>
    <dbReference type="NCBI Taxonomy" id="545694"/>
    <lineage>
        <taxon>Bacteria</taxon>
        <taxon>Pseudomonadati</taxon>
        <taxon>Spirochaetota</taxon>
        <taxon>Spirochaetia</taxon>
        <taxon>Spirochaetales</taxon>
        <taxon>Treponemataceae</taxon>
        <taxon>Treponema</taxon>
    </lineage>
</organism>
<feature type="domain" description="CNNM transmembrane" evidence="11">
    <location>
        <begin position="1"/>
        <end position="212"/>
    </location>
</feature>
<protein>
    <recommendedName>
        <fullName evidence="14">HlyC/CorC family transporter</fullName>
    </recommendedName>
</protein>
<dbReference type="InterPro" id="IPR044751">
    <property type="entry name" value="Ion_transp-like_CBS"/>
</dbReference>
<dbReference type="HOGENOM" id="CLU_015237_4_0_12"/>
<dbReference type="PROSITE" id="PS51846">
    <property type="entry name" value="CNNM"/>
    <property type="match status" value="1"/>
</dbReference>
<keyword evidence="2 8" id="KW-0812">Transmembrane</keyword>
<dbReference type="SUPFAM" id="SSF54631">
    <property type="entry name" value="CBS-domain pair"/>
    <property type="match status" value="1"/>
</dbReference>
<proteinExistence type="predicted"/>
<dbReference type="CDD" id="cd04590">
    <property type="entry name" value="CBS_pair_CorC_HlyC_assoc"/>
    <property type="match status" value="1"/>
</dbReference>
<dbReference type="InterPro" id="IPR016169">
    <property type="entry name" value="FAD-bd_PCMH_sub2"/>
</dbReference>
<feature type="transmembrane region" description="Helical" evidence="9">
    <location>
        <begin position="6"/>
        <end position="30"/>
    </location>
</feature>
<feature type="domain" description="CBS" evidence="10">
    <location>
        <begin position="296"/>
        <end position="353"/>
    </location>
</feature>
<gene>
    <name evidence="12" type="ordered locus">TREPR_2152</name>
</gene>
<dbReference type="GO" id="GO:0050660">
    <property type="term" value="F:flavin adenine dinucleotide binding"/>
    <property type="evidence" value="ECO:0007669"/>
    <property type="project" value="InterPro"/>
</dbReference>
<name>F5YJ45_TREPZ</name>
<dbReference type="SUPFAM" id="SSF56176">
    <property type="entry name" value="FAD-binding/transporter-associated domain-like"/>
    <property type="match status" value="1"/>
</dbReference>
<dbReference type="STRING" id="545694.TREPR_2152"/>
<dbReference type="Pfam" id="PF00571">
    <property type="entry name" value="CBS"/>
    <property type="match status" value="1"/>
</dbReference>
<dbReference type="InterPro" id="IPR046342">
    <property type="entry name" value="CBS_dom_sf"/>
</dbReference>
<evidence type="ECO:0000259" key="11">
    <source>
        <dbReference type="PROSITE" id="PS51846"/>
    </source>
</evidence>
<keyword evidence="4 8" id="KW-1133">Transmembrane helix</keyword>
<dbReference type="KEGG" id="tpi:TREPR_2152"/>
<dbReference type="Gene3D" id="3.10.580.10">
    <property type="entry name" value="CBS-domain"/>
    <property type="match status" value="1"/>
</dbReference>
<evidence type="ECO:0000256" key="8">
    <source>
        <dbReference type="PROSITE-ProRule" id="PRU01193"/>
    </source>
</evidence>
<dbReference type="RefSeq" id="WP_015708025.1">
    <property type="nucleotide sequence ID" value="NC_015578.1"/>
</dbReference>
<keyword evidence="5 7" id="KW-0129">CBS domain</keyword>
<dbReference type="InterPro" id="IPR000644">
    <property type="entry name" value="CBS_dom"/>
</dbReference>
<dbReference type="EMBL" id="CP001843">
    <property type="protein sequence ID" value="AEF86719.1"/>
    <property type="molecule type" value="Genomic_DNA"/>
</dbReference>
<comment type="subcellular location">
    <subcellularLocation>
        <location evidence="1">Membrane</location>
        <topology evidence="1">Multi-pass membrane protein</topology>
    </subcellularLocation>
</comment>
<reference evidence="12 13" key="2">
    <citation type="journal article" date="2011" name="ISME J.">
        <title>RNA-seq reveals cooperative metabolic interactions between two termite-gut spirochete species in co-culture.</title>
        <authorList>
            <person name="Rosenthal A.Z."/>
            <person name="Matson E.G."/>
            <person name="Eldar A."/>
            <person name="Leadbetter J.R."/>
        </authorList>
    </citation>
    <scope>NUCLEOTIDE SEQUENCE [LARGE SCALE GENOMIC DNA]</scope>
    <source>
        <strain evidence="13">ATCC BAA-887 / DSM 12427 / ZAS-2</strain>
    </source>
</reference>
<keyword evidence="6 8" id="KW-0472">Membrane</keyword>
<keyword evidence="3" id="KW-0677">Repeat</keyword>
<feature type="transmembrane region" description="Helical" evidence="9">
    <location>
        <begin position="112"/>
        <end position="135"/>
    </location>
</feature>
<dbReference type="Gene3D" id="3.30.465.10">
    <property type="match status" value="1"/>
</dbReference>
<evidence type="ECO:0000256" key="6">
    <source>
        <dbReference type="ARBA" id="ARBA00023136"/>
    </source>
</evidence>
<evidence type="ECO:0000256" key="9">
    <source>
        <dbReference type="SAM" id="Phobius"/>
    </source>
</evidence>
<dbReference type="Proteomes" id="UP000009223">
    <property type="component" value="Chromosome"/>
</dbReference>
<sequence length="449" mass="49027">MDDPLPATAIIILLLLLVSSFFTLAESALLGSRKSRLRTKTEEGDKKIKPALEAADNPDSLLSALRMGIIFIDILAGALGVILSLGILPRFVPADIADRGIPGFAGGTALGYFALPSLISALVITIIAVILRGSLARHLARKDPETILLYSLPLIRIIRVLFTPLLFIGAHISSLVLRILRIDPMTDPGMTEDELRLALQEGEKSGIVESEERTMVEGVFYLGDRPVGTFMTHRSEIQWLDIDTEAEKVRAMALEYQAQRFFPVASGTLDAVVGVVSVQDILLALLENSWEGLKSIMGPPHFVPETMSSLKAFEAFKKGDSNILFIIDEYGGFAGILTVRDLIEEIVGELSATAAEDEPILAQEDGSYLVDGNVNIDDIAEILPIAGLPEDPQEYHTLAGFILELAGEIPRTGAVFDWNGYRFKVVDMDGNRIDKLLIEKVVNEDKPHE</sequence>
<dbReference type="PANTHER" id="PTHR22777:SF17">
    <property type="entry name" value="UPF0053 PROTEIN SLL0260"/>
    <property type="match status" value="1"/>
</dbReference>
<dbReference type="Pfam" id="PF03471">
    <property type="entry name" value="CorC_HlyC"/>
    <property type="match status" value="1"/>
</dbReference>
<evidence type="ECO:0000256" key="4">
    <source>
        <dbReference type="ARBA" id="ARBA00022989"/>
    </source>
</evidence>